<reference evidence="7 8" key="1">
    <citation type="submission" date="2023-04" db="EMBL/GenBank/DDBJ databases">
        <title>A novel bacteria isolated from coastal sediment.</title>
        <authorList>
            <person name="Liu X.-J."/>
            <person name="Du Z.-J."/>
        </authorList>
    </citation>
    <scope>NUCLEOTIDE SEQUENCE [LARGE SCALE GENOMIC DNA]</scope>
    <source>
        <strain evidence="7 8">SDUM461003</strain>
    </source>
</reference>
<dbReference type="RefSeq" id="WP_308950286.1">
    <property type="nucleotide sequence ID" value="NZ_JARXHW010000021.1"/>
</dbReference>
<dbReference type="EMBL" id="JARXHW010000021">
    <property type="protein sequence ID" value="MDQ8207929.1"/>
    <property type="molecule type" value="Genomic_DNA"/>
</dbReference>
<evidence type="ECO:0000256" key="1">
    <source>
        <dbReference type="ARBA" id="ARBA00001255"/>
    </source>
</evidence>
<dbReference type="Proteomes" id="UP001225316">
    <property type="component" value="Unassembled WGS sequence"/>
</dbReference>
<name>A0ABU1AUU6_9BACT</name>
<keyword evidence="3" id="KW-0677">Repeat</keyword>
<dbReference type="InterPro" id="IPR011050">
    <property type="entry name" value="Pectin_lyase_fold/virulence"/>
</dbReference>
<comment type="catalytic activity">
    <reaction evidence="1">
        <text>Hydrolysis of terminal, non-reducing alpha-D-galactose residues in alpha-D-galactosides, including galactose oligosaccharides, galactomannans and galactolipids.</text>
        <dbReference type="EC" id="3.2.1.22"/>
    </reaction>
</comment>
<keyword evidence="8" id="KW-1185">Reference proteome</keyword>
<accession>A0ABU1AUU6</accession>
<evidence type="ECO:0000256" key="3">
    <source>
        <dbReference type="ARBA" id="ARBA00022737"/>
    </source>
</evidence>
<evidence type="ECO:0000256" key="4">
    <source>
        <dbReference type="ARBA" id="ARBA00022801"/>
    </source>
</evidence>
<comment type="catalytic activity">
    <reaction evidence="2">
        <text>Hydrolysis of terminal, non-reducing branched (1-&gt;3)-alpha-D-galactosidic residues, producing free D-galactose.</text>
        <dbReference type="EC" id="3.2.1.n1"/>
    </reaction>
</comment>
<dbReference type="InterPro" id="IPR006626">
    <property type="entry name" value="PbH1"/>
</dbReference>
<dbReference type="InterPro" id="IPR056441">
    <property type="entry name" value="Beta-barrel_GLAA-B_II"/>
</dbReference>
<evidence type="ECO:0000313" key="8">
    <source>
        <dbReference type="Proteomes" id="UP001225316"/>
    </source>
</evidence>
<evidence type="ECO:0000259" key="6">
    <source>
        <dbReference type="Pfam" id="PF23764"/>
    </source>
</evidence>
<evidence type="ECO:0000256" key="5">
    <source>
        <dbReference type="ARBA" id="ARBA00023295"/>
    </source>
</evidence>
<gene>
    <name evidence="7" type="ORF">QEH52_10430</name>
</gene>
<dbReference type="Gene3D" id="2.160.20.10">
    <property type="entry name" value="Single-stranded right-handed beta-helix, Pectin lyase-like"/>
    <property type="match status" value="2"/>
</dbReference>
<feature type="domain" description="GLAA-B beta-barrel" evidence="6">
    <location>
        <begin position="372"/>
        <end position="435"/>
    </location>
</feature>
<organism evidence="7 8">
    <name type="scientific">Thalassobacterium maritimum</name>
    <dbReference type="NCBI Taxonomy" id="3041265"/>
    <lineage>
        <taxon>Bacteria</taxon>
        <taxon>Pseudomonadati</taxon>
        <taxon>Verrucomicrobiota</taxon>
        <taxon>Opitutia</taxon>
        <taxon>Puniceicoccales</taxon>
        <taxon>Coraliomargaritaceae</taxon>
        <taxon>Thalassobacterium</taxon>
    </lineage>
</organism>
<keyword evidence="4" id="KW-0378">Hydrolase</keyword>
<evidence type="ECO:0000313" key="7">
    <source>
        <dbReference type="EMBL" id="MDQ8207929.1"/>
    </source>
</evidence>
<comment type="caution">
    <text evidence="7">The sequence shown here is derived from an EMBL/GenBank/DDBJ whole genome shotgun (WGS) entry which is preliminary data.</text>
</comment>
<dbReference type="Pfam" id="PF23764">
    <property type="entry name" value="Beta-barrel_GLAA-B_II"/>
    <property type="match status" value="1"/>
</dbReference>
<dbReference type="SMART" id="SM00710">
    <property type="entry name" value="PbH1"/>
    <property type="match status" value="4"/>
</dbReference>
<protein>
    <submittedName>
        <fullName evidence="7">Right-handed parallel beta-helix repeat-containing protein</fullName>
    </submittedName>
</protein>
<sequence>MHKPLVHLATSLFAFILSSIFIPALQAKSLRITAPGTGIDASPILLDALAQCVDEDIDKLILEPGRYDLYPDSAPERFVHVSNHDDGLRRTSLAIWDAKNLTISGHGAKLIAHGQAFIPITIYNSSNITIEGLTIDWGTPLHMQGTVTGIDPENNTFTAHMLDAENVFINRGRILHGEGGSPLNGINDFTLKPNIEWWQNAEWTHWVDSQTGRPLPKSRQQPILEWHPRWKTPATFMDLGEGAFSFTNATASMPQVGDTFISKGLLMPNRMSPAIHMENASGIALKQVTIHHAGGMGLIAQRSSDITIDSMNVRLPEKSQRWVTTTADATHFVLCKGNITVTNSYFEYMLDDALNVHGLSAVIRKQTGPASLECELIHFQQLGLEFAQSGERLRFSQQADLVPYGERKVKSYRKLNSSRFEVTFTEPIDAFLQPGSYLDNLDCNPDLTFSGNTVRNNRARSIIFSTAGKVVIENNRFEHGTMAAILIEGDANNWFESGPVEDVLIRNNTFVPLSPSSYILEFGPNEKGMKTLSDAPFHRNIRVTQNQFKLIGPRILHAHRIDGISFDENTVLTQADYVNSKAASIHIERSLNAKVSGNRFDLPNEPVLHISE</sequence>
<dbReference type="InterPro" id="IPR012334">
    <property type="entry name" value="Pectin_lyas_fold"/>
</dbReference>
<evidence type="ECO:0000256" key="2">
    <source>
        <dbReference type="ARBA" id="ARBA00001271"/>
    </source>
</evidence>
<proteinExistence type="predicted"/>
<dbReference type="SUPFAM" id="SSF51126">
    <property type="entry name" value="Pectin lyase-like"/>
    <property type="match status" value="1"/>
</dbReference>
<keyword evidence="5" id="KW-0326">Glycosidase</keyword>